<keyword evidence="4 5" id="KW-0472">Membrane</keyword>
<evidence type="ECO:0000256" key="3">
    <source>
        <dbReference type="ARBA" id="ARBA00022989"/>
    </source>
</evidence>
<comment type="caution">
    <text evidence="7">The sequence shown here is derived from an EMBL/GenBank/DDBJ whole genome shotgun (WGS) entry which is preliminary data.</text>
</comment>
<keyword evidence="8" id="KW-1185">Reference proteome</keyword>
<reference evidence="7 8" key="1">
    <citation type="submission" date="2016-02" db="EMBL/GenBank/DDBJ databases">
        <title>Genome analysis of coral dinoflagellate symbionts highlights evolutionary adaptations to a symbiotic lifestyle.</title>
        <authorList>
            <person name="Aranda M."/>
            <person name="Li Y."/>
            <person name="Liew Y.J."/>
            <person name="Baumgarten S."/>
            <person name="Simakov O."/>
            <person name="Wilson M."/>
            <person name="Piel J."/>
            <person name="Ashoor H."/>
            <person name="Bougouffa S."/>
            <person name="Bajic V.B."/>
            <person name="Ryu T."/>
            <person name="Ravasi T."/>
            <person name="Bayer T."/>
            <person name="Micklem G."/>
            <person name="Kim H."/>
            <person name="Bhak J."/>
            <person name="Lajeunesse T.C."/>
            <person name="Voolstra C.R."/>
        </authorList>
    </citation>
    <scope>NUCLEOTIDE SEQUENCE [LARGE SCALE GENOMIC DNA]</scope>
    <source>
        <strain evidence="7 8">CCMP2467</strain>
    </source>
</reference>
<protein>
    <recommendedName>
        <fullName evidence="6">Reverse transcriptase domain-containing protein</fullName>
    </recommendedName>
</protein>
<dbReference type="Proteomes" id="UP000186817">
    <property type="component" value="Unassembled WGS sequence"/>
</dbReference>
<feature type="transmembrane region" description="Helical" evidence="5">
    <location>
        <begin position="62"/>
        <end position="82"/>
    </location>
</feature>
<feature type="transmembrane region" description="Helical" evidence="5">
    <location>
        <begin position="609"/>
        <end position="630"/>
    </location>
</feature>
<name>A0A1Q9E7Y0_SYMMI</name>
<evidence type="ECO:0000256" key="2">
    <source>
        <dbReference type="ARBA" id="ARBA00022692"/>
    </source>
</evidence>
<dbReference type="AlphaFoldDB" id="A0A1Q9E7Y0"/>
<evidence type="ECO:0000256" key="1">
    <source>
        <dbReference type="ARBA" id="ARBA00004141"/>
    </source>
</evidence>
<feature type="transmembrane region" description="Helical" evidence="5">
    <location>
        <begin position="848"/>
        <end position="867"/>
    </location>
</feature>
<feature type="domain" description="Reverse transcriptase" evidence="6">
    <location>
        <begin position="262"/>
        <end position="517"/>
    </location>
</feature>
<evidence type="ECO:0000256" key="5">
    <source>
        <dbReference type="SAM" id="Phobius"/>
    </source>
</evidence>
<keyword evidence="2 5" id="KW-0812">Transmembrane</keyword>
<dbReference type="EMBL" id="LSRX01000234">
    <property type="protein sequence ID" value="OLQ03525.1"/>
    <property type="molecule type" value="Genomic_DNA"/>
</dbReference>
<dbReference type="GO" id="GO:0016020">
    <property type="term" value="C:membrane"/>
    <property type="evidence" value="ECO:0007669"/>
    <property type="project" value="UniProtKB-SubCell"/>
</dbReference>
<dbReference type="PROSITE" id="PS50878">
    <property type="entry name" value="RT_POL"/>
    <property type="match status" value="1"/>
</dbReference>
<keyword evidence="3 5" id="KW-1133">Transmembrane helix</keyword>
<sequence>MEMLLACTCNCFSSVGMLLFNKLAVQALPLECSLVWLQLFFAAFFMLIFGFPYLHIGSLRDFLRWCMVVPCFCGMLLTSILALKSAPMSLVIVLRSASPLFSLLIERFYPEPLRISGQMVGAILVMVAGAVMYVSQLHSEHWGGIGWVMLNSVVAVCDRLLQRLLLSKEQHPVDISKTGITIINNMMGLIPVGLAAYFMGEVQAFPAAYAHLTSLDKVRAHVCKYSHDRKTSGMSGIPNELLAALSRDEDGISFLCNHLTMMLSCPQAAPEDYVRAFVCLIPKKPDIKLPSDLRPIALLESTLKLCSGLLFRRWVARCRIPQAQKGALPGCQTLSALFLAQQLLYVEYKTAKPGLWLLVDVAQAFDSLRRSRILEYLISGPPELSKEAAALFEYLKSYMVFHWGGHAWTELTSTGIQQGSPPSAGLFALILGEALDALFCSWDTHENIRARHRDAMGRPLHGWAFADDCILNFLGWSDYKKGFSSLLLAFQELGLSINLSKTYLIVHPSLLEDGLAYFRDDPDHPGFRCKWVQEGLYLRKPFKHFVGATNLSDWALSAARALSHAGWETLAAPAKCCNWSDVHTALGMVNRYIFSKWAWFGPMFEPLQYVLDAIGVMNCTMLLLMLKLYLPSDLAQAKAVTLNRQRRRCVKQLLTVIPRKSWSYLVVRRKWCYLGHCLRRNETALESTLLFCSDLAQHKQAVPAPWNTIFSFGIGVCGCLGLDDLRSFAMDKAAWNARADTVALSYVMHTGYFSELLWSSWRDAFRSSECVTWYLSVALFPCNGCLYMAWLDPEYGSMVLSIESDIVDALHLLKASRNFFNLDVLVSARWGDVLLPDIPAITSRIFKVYIGLSCVIGLSIGFTGIWAQSLISATSFLVMVNANKCVIIGIEAFGMHTKVLTHGQILGACLSILGGILYGNARSQIEQEDEERKQLLPDAKVV</sequence>
<dbReference type="InterPro" id="IPR050186">
    <property type="entry name" value="TPT_transporter"/>
</dbReference>
<feature type="transmembrane region" description="Helical" evidence="5">
    <location>
        <begin position="899"/>
        <end position="918"/>
    </location>
</feature>
<accession>A0A1Q9E7Y0</accession>
<dbReference type="Pfam" id="PF00078">
    <property type="entry name" value="RVT_1"/>
    <property type="match status" value="1"/>
</dbReference>
<evidence type="ECO:0000313" key="8">
    <source>
        <dbReference type="Proteomes" id="UP000186817"/>
    </source>
</evidence>
<evidence type="ECO:0000313" key="7">
    <source>
        <dbReference type="EMBL" id="OLQ03525.1"/>
    </source>
</evidence>
<gene>
    <name evidence="7" type="ORF">AK812_SmicGene13526</name>
</gene>
<evidence type="ECO:0000256" key="4">
    <source>
        <dbReference type="ARBA" id="ARBA00023136"/>
    </source>
</evidence>
<dbReference type="PANTHER" id="PTHR11132">
    <property type="entry name" value="SOLUTE CARRIER FAMILY 35"/>
    <property type="match status" value="1"/>
</dbReference>
<feature type="transmembrane region" description="Helical" evidence="5">
    <location>
        <begin position="37"/>
        <end position="55"/>
    </location>
</feature>
<evidence type="ECO:0000259" key="6">
    <source>
        <dbReference type="PROSITE" id="PS50878"/>
    </source>
</evidence>
<dbReference type="InterPro" id="IPR000477">
    <property type="entry name" value="RT_dom"/>
</dbReference>
<organism evidence="7 8">
    <name type="scientific">Symbiodinium microadriaticum</name>
    <name type="common">Dinoflagellate</name>
    <name type="synonym">Zooxanthella microadriatica</name>
    <dbReference type="NCBI Taxonomy" id="2951"/>
    <lineage>
        <taxon>Eukaryota</taxon>
        <taxon>Sar</taxon>
        <taxon>Alveolata</taxon>
        <taxon>Dinophyceae</taxon>
        <taxon>Suessiales</taxon>
        <taxon>Symbiodiniaceae</taxon>
        <taxon>Symbiodinium</taxon>
    </lineage>
</organism>
<comment type="subcellular location">
    <subcellularLocation>
        <location evidence="1">Membrane</location>
        <topology evidence="1">Multi-pass membrane protein</topology>
    </subcellularLocation>
</comment>
<dbReference type="OrthoDB" id="409457at2759"/>
<proteinExistence type="predicted"/>